<comment type="caution">
    <text evidence="1">The sequence shown here is derived from an EMBL/GenBank/DDBJ whole genome shotgun (WGS) entry which is preliminary data.</text>
</comment>
<name>A0ABS2UNU6_9ACTN</name>
<reference evidence="1 2" key="1">
    <citation type="journal article" date="2016" name="Arch. Microbiol.">
        <title>Streptomyces zhihengii sp. nov., isolated from rhizospheric soil of Psammosilene tunicoides.</title>
        <authorList>
            <person name="Huang M.J."/>
            <person name="Fei J.J."/>
            <person name="Salam N."/>
            <person name="Kim C.J."/>
            <person name="Hozzein W.N."/>
            <person name="Xiao M."/>
            <person name="Huang H.Q."/>
            <person name="Li W.J."/>
        </authorList>
    </citation>
    <scope>NUCLEOTIDE SEQUENCE [LARGE SCALE GENOMIC DNA]</scope>
    <source>
        <strain evidence="1 2">YIM T102</strain>
    </source>
</reference>
<evidence type="ECO:0000313" key="2">
    <source>
        <dbReference type="Proteomes" id="UP000664109"/>
    </source>
</evidence>
<gene>
    <name evidence="1" type="ORF">JE024_06445</name>
</gene>
<organism evidence="1 2">
    <name type="scientific">Streptomyces zhihengii</name>
    <dbReference type="NCBI Taxonomy" id="1818004"/>
    <lineage>
        <taxon>Bacteria</taxon>
        <taxon>Bacillati</taxon>
        <taxon>Actinomycetota</taxon>
        <taxon>Actinomycetes</taxon>
        <taxon>Kitasatosporales</taxon>
        <taxon>Streptomycetaceae</taxon>
        <taxon>Streptomyces</taxon>
    </lineage>
</organism>
<sequence>MEWTEDDYVAYLAGERRRYAWVMRTYGGLTASRAGAEAMAWYPYEPPGTPFRGLVFHDEAWHWAMRVLHGDDYTRTHPDLAGPPPAYEALG</sequence>
<proteinExistence type="predicted"/>
<protein>
    <submittedName>
        <fullName evidence="1">Uncharacterized protein</fullName>
    </submittedName>
</protein>
<keyword evidence="2" id="KW-1185">Reference proteome</keyword>
<accession>A0ABS2UNU6</accession>
<dbReference type="EMBL" id="JAFEJA010000001">
    <property type="protein sequence ID" value="MBM9618390.1"/>
    <property type="molecule type" value="Genomic_DNA"/>
</dbReference>
<dbReference type="Proteomes" id="UP000664109">
    <property type="component" value="Unassembled WGS sequence"/>
</dbReference>
<dbReference type="RefSeq" id="WP_205372671.1">
    <property type="nucleotide sequence ID" value="NZ_JAFEJA010000001.1"/>
</dbReference>
<evidence type="ECO:0000313" key="1">
    <source>
        <dbReference type="EMBL" id="MBM9618390.1"/>
    </source>
</evidence>